<accession>C8X036</accession>
<dbReference type="AlphaFoldDB" id="C8X036"/>
<evidence type="ECO:0000313" key="2">
    <source>
        <dbReference type="Proteomes" id="UP000001052"/>
    </source>
</evidence>
<dbReference type="STRING" id="485915.Dret_0359"/>
<name>C8X036_DESRD</name>
<gene>
    <name evidence="1" type="ordered locus">Dret_0359</name>
</gene>
<dbReference type="Proteomes" id="UP000001052">
    <property type="component" value="Chromosome"/>
</dbReference>
<protein>
    <submittedName>
        <fullName evidence="1">Uncharacterized protein</fullName>
    </submittedName>
</protein>
<dbReference type="EMBL" id="CP001734">
    <property type="protein sequence ID" value="ACV67661.1"/>
    <property type="molecule type" value="Genomic_DNA"/>
</dbReference>
<keyword evidence="2" id="KW-1185">Reference proteome</keyword>
<proteinExistence type="predicted"/>
<dbReference type="HOGENOM" id="CLU_3117191_0_0_7"/>
<organism evidence="1 2">
    <name type="scientific">Desulfohalobium retbaense (strain ATCC 49708 / DSM 5692 / JCM 16813 / HR100)</name>
    <dbReference type="NCBI Taxonomy" id="485915"/>
    <lineage>
        <taxon>Bacteria</taxon>
        <taxon>Pseudomonadati</taxon>
        <taxon>Thermodesulfobacteriota</taxon>
        <taxon>Desulfovibrionia</taxon>
        <taxon>Desulfovibrionales</taxon>
        <taxon>Desulfohalobiaceae</taxon>
        <taxon>Desulfohalobium</taxon>
    </lineage>
</organism>
<sequence length="50" mass="5709">MRVMADLSPNYAQSKNIWHATTRRHEDDRTLRIADKSIEIAIGIGIEIDS</sequence>
<evidence type="ECO:0000313" key="1">
    <source>
        <dbReference type="EMBL" id="ACV67661.1"/>
    </source>
</evidence>
<reference evidence="2" key="1">
    <citation type="submission" date="2009-09" db="EMBL/GenBank/DDBJ databases">
        <title>The complete chromosome of Desulfohalobium retbaense DSM 5692.</title>
        <authorList>
            <consortium name="US DOE Joint Genome Institute (JGI-PGF)"/>
            <person name="Lucas S."/>
            <person name="Copeland A."/>
            <person name="Lapidus A."/>
            <person name="Glavina del Rio T."/>
            <person name="Dalin E."/>
            <person name="Tice H."/>
            <person name="Bruce D."/>
            <person name="Goodwin L."/>
            <person name="Pitluck S."/>
            <person name="Kyrpides N."/>
            <person name="Mavromatis K."/>
            <person name="Ivanova N."/>
            <person name="Mikhailova N."/>
            <person name="Munk A.C."/>
            <person name="Brettin T."/>
            <person name="Detter J.C."/>
            <person name="Han C."/>
            <person name="Tapia R."/>
            <person name="Larimer F."/>
            <person name="Land M."/>
            <person name="Hauser L."/>
            <person name="Markowitz V."/>
            <person name="Cheng J.-F."/>
            <person name="Hugenholtz P."/>
            <person name="Woyke T."/>
            <person name="Wu D."/>
            <person name="Spring S."/>
            <person name="Klenk H.-P."/>
            <person name="Eisen J.A."/>
        </authorList>
    </citation>
    <scope>NUCLEOTIDE SEQUENCE [LARGE SCALE GENOMIC DNA]</scope>
    <source>
        <strain evidence="2">DSM 5692</strain>
    </source>
</reference>
<reference evidence="1 2" key="2">
    <citation type="journal article" date="2010" name="Stand. Genomic Sci.">
        <title>Complete genome sequence of Desulfohalobium retbaense type strain (HR(100)).</title>
        <authorList>
            <person name="Spring S."/>
            <person name="Nolan M."/>
            <person name="Lapidus A."/>
            <person name="Glavina Del Rio T."/>
            <person name="Copeland A."/>
            <person name="Tice H."/>
            <person name="Cheng J.F."/>
            <person name="Lucas S."/>
            <person name="Land M."/>
            <person name="Chen F."/>
            <person name="Bruce D."/>
            <person name="Goodwin L."/>
            <person name="Pitluck S."/>
            <person name="Ivanova N."/>
            <person name="Mavromatis K."/>
            <person name="Mikhailova N."/>
            <person name="Pati A."/>
            <person name="Chen A."/>
            <person name="Palaniappan K."/>
            <person name="Hauser L."/>
            <person name="Chang Y.J."/>
            <person name="Jeffries C.D."/>
            <person name="Munk C."/>
            <person name="Kiss H."/>
            <person name="Chain P."/>
            <person name="Han C."/>
            <person name="Brettin T."/>
            <person name="Detter J.C."/>
            <person name="Schuler E."/>
            <person name="Goker M."/>
            <person name="Rohde M."/>
            <person name="Bristow J."/>
            <person name="Eisen J.A."/>
            <person name="Markowitz V."/>
            <person name="Hugenholtz P."/>
            <person name="Kyrpides N.C."/>
            <person name="Klenk H.P."/>
        </authorList>
    </citation>
    <scope>NUCLEOTIDE SEQUENCE [LARGE SCALE GENOMIC DNA]</scope>
    <source>
        <strain evidence="1 2">DSM 5692</strain>
    </source>
</reference>
<dbReference type="KEGG" id="drt:Dret_0359"/>